<evidence type="ECO:0000313" key="2">
    <source>
        <dbReference type="Proteomes" id="UP000184509"/>
    </source>
</evidence>
<proteinExistence type="predicted"/>
<dbReference type="EMBL" id="FQTV01000002">
    <property type="protein sequence ID" value="SHE56691.1"/>
    <property type="molecule type" value="Genomic_DNA"/>
</dbReference>
<accession>A0A1M4UIU4</accession>
<keyword evidence="2" id="KW-1185">Reference proteome</keyword>
<evidence type="ECO:0000313" key="1">
    <source>
        <dbReference type="EMBL" id="SHE56691.1"/>
    </source>
</evidence>
<dbReference type="Proteomes" id="UP000184509">
    <property type="component" value="Unassembled WGS sequence"/>
</dbReference>
<name>A0A1M4UIU4_9BACE</name>
<organism evidence="1 2">
    <name type="scientific">Bacteroides luti</name>
    <dbReference type="NCBI Taxonomy" id="1297750"/>
    <lineage>
        <taxon>Bacteria</taxon>
        <taxon>Pseudomonadati</taxon>
        <taxon>Bacteroidota</taxon>
        <taxon>Bacteroidia</taxon>
        <taxon>Bacteroidales</taxon>
        <taxon>Bacteroidaceae</taxon>
        <taxon>Bacteroides</taxon>
    </lineage>
</organism>
<reference evidence="1 2" key="1">
    <citation type="submission" date="2016-11" db="EMBL/GenBank/DDBJ databases">
        <authorList>
            <person name="Jaros S."/>
            <person name="Januszkiewicz K."/>
            <person name="Wedrychowicz H."/>
        </authorList>
    </citation>
    <scope>NUCLEOTIDE SEQUENCE [LARGE SCALE GENOMIC DNA]</scope>
    <source>
        <strain evidence="1 2">DSM 26991</strain>
    </source>
</reference>
<sequence>MQMKIGNHLMNSIDIINPHKSMIYGDFNIVDSLNYLAKAVAISTATATVQPTIGLLPIPKNPIIST</sequence>
<dbReference type="AlphaFoldDB" id="A0A1M4UIU4"/>
<protein>
    <submittedName>
        <fullName evidence="1">Uncharacterized protein</fullName>
    </submittedName>
</protein>
<gene>
    <name evidence="1" type="ORF">SAMN05444405_10298</name>
</gene>